<proteinExistence type="predicted"/>
<feature type="domain" description="Methyltransferase" evidence="1">
    <location>
        <begin position="38"/>
        <end position="147"/>
    </location>
</feature>
<keyword evidence="2" id="KW-0808">Transferase</keyword>
<dbReference type="GO" id="GO:0008168">
    <property type="term" value="F:methyltransferase activity"/>
    <property type="evidence" value="ECO:0007669"/>
    <property type="project" value="UniProtKB-KW"/>
</dbReference>
<accession>A0AAU8MAN3</accession>
<dbReference type="EMBL" id="CP159278">
    <property type="protein sequence ID" value="XCN78505.1"/>
    <property type="molecule type" value="Genomic_DNA"/>
</dbReference>
<sequence length="275" mass="30023">MDDYLLGDSPQELKRLTLQARPLRPITARLLSESGLAKGMRVLDLGCGPGDVAILAATIVGSSGEVVGIDCSEEAVALATYRASLSGLQQIKFQTCDIYDFLDISLFDFVIGRYVMVHQADPTAFLRKSASLVRPGGVLALHEVLLSEPLMDSSPKLPLLSDAGRWILTALQAGMPNHSCAERMIEHFFEAGLPQPQLSCERPIGGGEDSLLYGWTSETLKSIFPHLIRMGLVSPETEDLNTFERRLKEQALSARSQILGPTQITAWVKLESNND</sequence>
<gene>
    <name evidence="2" type="ORF">N027_02855</name>
</gene>
<organism evidence="2">
    <name type="scientific">Pseudomonas syringae USA007</name>
    <dbReference type="NCBI Taxonomy" id="1357288"/>
    <lineage>
        <taxon>Bacteria</taxon>
        <taxon>Pseudomonadati</taxon>
        <taxon>Pseudomonadota</taxon>
        <taxon>Gammaproteobacteria</taxon>
        <taxon>Pseudomonadales</taxon>
        <taxon>Pseudomonadaceae</taxon>
        <taxon>Pseudomonas</taxon>
        <taxon>Pseudomonas syringae</taxon>
    </lineage>
</organism>
<dbReference type="Gene3D" id="3.40.50.150">
    <property type="entry name" value="Vaccinia Virus protein VP39"/>
    <property type="match status" value="1"/>
</dbReference>
<dbReference type="EC" id="2.1.1.-" evidence="2"/>
<keyword evidence="2" id="KW-0489">Methyltransferase</keyword>
<dbReference type="InterPro" id="IPR029063">
    <property type="entry name" value="SAM-dependent_MTases_sf"/>
</dbReference>
<dbReference type="InterPro" id="IPR050723">
    <property type="entry name" value="CFA/CMAS"/>
</dbReference>
<dbReference type="GO" id="GO:0032259">
    <property type="term" value="P:methylation"/>
    <property type="evidence" value="ECO:0007669"/>
    <property type="project" value="UniProtKB-KW"/>
</dbReference>
<dbReference type="PANTHER" id="PTHR43667:SF2">
    <property type="entry name" value="FATTY ACID C-METHYL TRANSFERASE"/>
    <property type="match status" value="1"/>
</dbReference>
<dbReference type="InterPro" id="IPR025714">
    <property type="entry name" value="Methyltranfer_dom"/>
</dbReference>
<reference evidence="2" key="1">
    <citation type="journal article" date="2014" name="Genome Announc.">
        <title>Draft Genome Sequences of a Phylogenetically Diverse Suite of Pseudomonas syringae Strains from Multiple Source Populations.</title>
        <authorList>
            <person name="Baltrus D.A."/>
            <person name="Yourstone S."/>
            <person name="Lind A."/>
            <person name="Guilbaud C."/>
            <person name="Sands D.C."/>
            <person name="Jones C.D."/>
            <person name="Morris C.E."/>
            <person name="Dangl J.L."/>
        </authorList>
    </citation>
    <scope>NUCLEOTIDE SEQUENCE</scope>
    <source>
        <strain evidence="2">USA007</strain>
    </source>
</reference>
<dbReference type="PANTHER" id="PTHR43667">
    <property type="entry name" value="CYCLOPROPANE-FATTY-ACYL-PHOSPHOLIPID SYNTHASE"/>
    <property type="match status" value="1"/>
</dbReference>
<reference evidence="2" key="2">
    <citation type="submission" date="2024-07" db="EMBL/GenBank/DDBJ databases">
        <title>A complete genome sequence for Pseudomonas syringae USA007.</title>
        <authorList>
            <person name="Baltrus D.A."/>
        </authorList>
    </citation>
    <scope>NUCLEOTIDE SEQUENCE</scope>
    <source>
        <strain evidence="2">USA007</strain>
    </source>
</reference>
<dbReference type="SUPFAM" id="SSF53335">
    <property type="entry name" value="S-adenosyl-L-methionine-dependent methyltransferases"/>
    <property type="match status" value="1"/>
</dbReference>
<protein>
    <submittedName>
        <fullName evidence="2">Class I SAM-dependent methyltransferase</fullName>
        <ecNumber evidence="2">2.1.1.-</ecNumber>
    </submittedName>
</protein>
<evidence type="ECO:0000259" key="1">
    <source>
        <dbReference type="Pfam" id="PF13847"/>
    </source>
</evidence>
<dbReference type="GeneID" id="61790246"/>
<evidence type="ECO:0000313" key="2">
    <source>
        <dbReference type="EMBL" id="XCN78505.1"/>
    </source>
</evidence>
<dbReference type="CDD" id="cd02440">
    <property type="entry name" value="AdoMet_MTases"/>
    <property type="match status" value="1"/>
</dbReference>
<dbReference type="AlphaFoldDB" id="A0AAU8MAN3"/>
<dbReference type="Pfam" id="PF13847">
    <property type="entry name" value="Methyltransf_31"/>
    <property type="match status" value="1"/>
</dbReference>
<dbReference type="RefSeq" id="WP_024658746.1">
    <property type="nucleotide sequence ID" value="NZ_CP159278.1"/>
</dbReference>
<name>A0AAU8MAN3_PSESX</name>